<sequence length="196" mass="20076">MRRTLPLVVAVAVAVALAAGGCTSDGDDSGPAPAVAGGAAALPGPVPGDLALRPTPTDSPVAPKVTGTLTDGSALAVADLWADRPVVLTFFSSWCTTCGQRQAAFSELARGYRDKVVFVGVAGEDEPDGVQAYLREHRVEYPVVLDDTGAIWRSYAVREPPAVVLVAKGGALLRGWPGGVDAATLDGTLRELVLAS</sequence>
<name>A0A927MH76_9ACTN</name>
<reference evidence="3" key="1">
    <citation type="submission" date="2020-10" db="EMBL/GenBank/DDBJ databases">
        <title>Sequencing the genomes of 1000 actinobacteria strains.</title>
        <authorList>
            <person name="Klenk H.-P."/>
        </authorList>
    </citation>
    <scope>NUCLEOTIDE SEQUENCE</scope>
    <source>
        <strain evidence="3">DSM 46832</strain>
    </source>
</reference>
<dbReference type="Pfam" id="PF00578">
    <property type="entry name" value="AhpC-TSA"/>
    <property type="match status" value="1"/>
</dbReference>
<dbReference type="Proteomes" id="UP000649753">
    <property type="component" value="Unassembled WGS sequence"/>
</dbReference>
<dbReference type="EMBL" id="JADBEB010000001">
    <property type="protein sequence ID" value="MBE1491648.1"/>
    <property type="molecule type" value="Genomic_DNA"/>
</dbReference>
<proteinExistence type="predicted"/>
<dbReference type="CDD" id="cd02966">
    <property type="entry name" value="TlpA_like_family"/>
    <property type="match status" value="1"/>
</dbReference>
<dbReference type="PROSITE" id="PS51257">
    <property type="entry name" value="PROKAR_LIPOPROTEIN"/>
    <property type="match status" value="1"/>
</dbReference>
<evidence type="ECO:0000259" key="2">
    <source>
        <dbReference type="PROSITE" id="PS51352"/>
    </source>
</evidence>
<organism evidence="3 4">
    <name type="scientific">Plantactinospora soyae</name>
    <dbReference type="NCBI Taxonomy" id="1544732"/>
    <lineage>
        <taxon>Bacteria</taxon>
        <taxon>Bacillati</taxon>
        <taxon>Actinomycetota</taxon>
        <taxon>Actinomycetes</taxon>
        <taxon>Micromonosporales</taxon>
        <taxon>Micromonosporaceae</taxon>
        <taxon>Plantactinospora</taxon>
    </lineage>
</organism>
<feature type="domain" description="Thioredoxin" evidence="2">
    <location>
        <begin position="56"/>
        <end position="194"/>
    </location>
</feature>
<evidence type="ECO:0000256" key="1">
    <source>
        <dbReference type="SAM" id="SignalP"/>
    </source>
</evidence>
<gene>
    <name evidence="3" type="ORF">H4W31_007286</name>
</gene>
<dbReference type="AlphaFoldDB" id="A0A927MH76"/>
<dbReference type="Gene3D" id="3.40.30.10">
    <property type="entry name" value="Glutaredoxin"/>
    <property type="match status" value="1"/>
</dbReference>
<dbReference type="PROSITE" id="PS00194">
    <property type="entry name" value="THIOREDOXIN_1"/>
    <property type="match status" value="1"/>
</dbReference>
<accession>A0A927MH76</accession>
<dbReference type="InterPro" id="IPR017937">
    <property type="entry name" value="Thioredoxin_CS"/>
</dbReference>
<dbReference type="PANTHER" id="PTHR42852:SF17">
    <property type="entry name" value="THIOREDOXIN-LIKE PROTEIN HI_1115"/>
    <property type="match status" value="1"/>
</dbReference>
<dbReference type="InterPro" id="IPR013766">
    <property type="entry name" value="Thioredoxin_domain"/>
</dbReference>
<dbReference type="PROSITE" id="PS51352">
    <property type="entry name" value="THIOREDOXIN_2"/>
    <property type="match status" value="1"/>
</dbReference>
<dbReference type="SUPFAM" id="SSF52833">
    <property type="entry name" value="Thioredoxin-like"/>
    <property type="match status" value="1"/>
</dbReference>
<feature type="signal peptide" evidence="1">
    <location>
        <begin position="1"/>
        <end position="18"/>
    </location>
</feature>
<feature type="chain" id="PRO_5039610052" evidence="1">
    <location>
        <begin position="19"/>
        <end position="196"/>
    </location>
</feature>
<dbReference type="RefSeq" id="WP_192770682.1">
    <property type="nucleotide sequence ID" value="NZ_JADBEB010000001.1"/>
</dbReference>
<keyword evidence="4" id="KW-1185">Reference proteome</keyword>
<comment type="caution">
    <text evidence="3">The sequence shown here is derived from an EMBL/GenBank/DDBJ whole genome shotgun (WGS) entry which is preliminary data.</text>
</comment>
<dbReference type="InterPro" id="IPR000866">
    <property type="entry name" value="AhpC/TSA"/>
</dbReference>
<dbReference type="GO" id="GO:0016209">
    <property type="term" value="F:antioxidant activity"/>
    <property type="evidence" value="ECO:0007669"/>
    <property type="project" value="InterPro"/>
</dbReference>
<keyword evidence="1" id="KW-0732">Signal</keyword>
<dbReference type="InterPro" id="IPR050553">
    <property type="entry name" value="Thioredoxin_ResA/DsbE_sf"/>
</dbReference>
<protein>
    <submittedName>
        <fullName evidence="3">Peroxiredoxin</fullName>
    </submittedName>
</protein>
<evidence type="ECO:0000313" key="4">
    <source>
        <dbReference type="Proteomes" id="UP000649753"/>
    </source>
</evidence>
<evidence type="ECO:0000313" key="3">
    <source>
        <dbReference type="EMBL" id="MBE1491648.1"/>
    </source>
</evidence>
<dbReference type="InterPro" id="IPR036249">
    <property type="entry name" value="Thioredoxin-like_sf"/>
</dbReference>
<dbReference type="PANTHER" id="PTHR42852">
    <property type="entry name" value="THIOL:DISULFIDE INTERCHANGE PROTEIN DSBE"/>
    <property type="match status" value="1"/>
</dbReference>
<dbReference type="GO" id="GO:0016491">
    <property type="term" value="F:oxidoreductase activity"/>
    <property type="evidence" value="ECO:0007669"/>
    <property type="project" value="InterPro"/>
</dbReference>